<evidence type="ECO:0000313" key="12">
    <source>
        <dbReference type="Proteomes" id="UP001362899"/>
    </source>
</evidence>
<dbReference type="GO" id="GO:0033617">
    <property type="term" value="P:mitochondrial respiratory chain complex IV assembly"/>
    <property type="evidence" value="ECO:0007669"/>
    <property type="project" value="InterPro"/>
</dbReference>
<keyword evidence="9" id="KW-0175">Coiled coil</keyword>
<dbReference type="PANTHER" id="PTHR33968">
    <property type="entry name" value="PROTEIN PET100 HOMOLOG, MITOCHONDRIAL"/>
    <property type="match status" value="1"/>
</dbReference>
<proteinExistence type="inferred from homology"/>
<evidence type="ECO:0000256" key="8">
    <source>
        <dbReference type="ARBA" id="ARBA00038077"/>
    </source>
</evidence>
<reference evidence="11 12" key="1">
    <citation type="journal article" date="2023" name="Elife">
        <title>Identification of key yeast species and microbe-microbe interactions impacting larval growth of Drosophila in the wild.</title>
        <authorList>
            <person name="Mure A."/>
            <person name="Sugiura Y."/>
            <person name="Maeda R."/>
            <person name="Honda K."/>
            <person name="Sakurai N."/>
            <person name="Takahashi Y."/>
            <person name="Watada M."/>
            <person name="Katoh T."/>
            <person name="Gotoh A."/>
            <person name="Gotoh Y."/>
            <person name="Taniguchi I."/>
            <person name="Nakamura K."/>
            <person name="Hayashi T."/>
            <person name="Katayama T."/>
            <person name="Uemura T."/>
            <person name="Hattori Y."/>
        </authorList>
    </citation>
    <scope>NUCLEOTIDE SEQUENCE [LARGE SCALE GENOMIC DNA]</scope>
    <source>
        <strain evidence="11 12">SB-73</strain>
    </source>
</reference>
<evidence type="ECO:0000256" key="9">
    <source>
        <dbReference type="SAM" id="Coils"/>
    </source>
</evidence>
<evidence type="ECO:0000256" key="2">
    <source>
        <dbReference type="ARBA" id="ARBA00004325"/>
    </source>
</evidence>
<comment type="similarity">
    <text evidence="8">Belongs to the PET100 family.</text>
</comment>
<keyword evidence="4" id="KW-0809">Transit peptide</keyword>
<feature type="transmembrane region" description="Helical" evidence="10">
    <location>
        <begin position="21"/>
        <end position="39"/>
    </location>
</feature>
<dbReference type="EMBL" id="BTGC01000003">
    <property type="protein sequence ID" value="GMM50286.1"/>
    <property type="molecule type" value="Genomic_DNA"/>
</dbReference>
<evidence type="ECO:0000256" key="3">
    <source>
        <dbReference type="ARBA" id="ARBA00022692"/>
    </source>
</evidence>
<evidence type="ECO:0000256" key="1">
    <source>
        <dbReference type="ARBA" id="ARBA00004167"/>
    </source>
</evidence>
<evidence type="ECO:0000313" key="11">
    <source>
        <dbReference type="EMBL" id="GMM50286.1"/>
    </source>
</evidence>
<sequence>MNTNYTKWFRRWIPTGANLEIFRFAVYITAPICLMLYVGNNTHDKLNIEDFWPDPNRLNQIPKDRDELKREIERMKRDREERRKLRESSKEQSN</sequence>
<keyword evidence="3 10" id="KW-0812">Transmembrane</keyword>
<evidence type="ECO:0000256" key="10">
    <source>
        <dbReference type="SAM" id="Phobius"/>
    </source>
</evidence>
<keyword evidence="5 10" id="KW-1133">Transmembrane helix</keyword>
<keyword evidence="12" id="KW-1185">Reference proteome</keyword>
<feature type="coiled-coil region" evidence="9">
    <location>
        <begin position="58"/>
        <end position="92"/>
    </location>
</feature>
<dbReference type="Pfam" id="PF09803">
    <property type="entry name" value="Pet100"/>
    <property type="match status" value="1"/>
</dbReference>
<protein>
    <submittedName>
        <fullName evidence="11">Pet100 protein</fullName>
    </submittedName>
</protein>
<evidence type="ECO:0000256" key="4">
    <source>
        <dbReference type="ARBA" id="ARBA00022946"/>
    </source>
</evidence>
<organism evidence="11 12">
    <name type="scientific">Starmerella bacillaris</name>
    <name type="common">Yeast</name>
    <name type="synonym">Candida zemplinina</name>
    <dbReference type="NCBI Taxonomy" id="1247836"/>
    <lineage>
        <taxon>Eukaryota</taxon>
        <taxon>Fungi</taxon>
        <taxon>Dikarya</taxon>
        <taxon>Ascomycota</taxon>
        <taxon>Saccharomycotina</taxon>
        <taxon>Dipodascomycetes</taxon>
        <taxon>Dipodascales</taxon>
        <taxon>Trichomonascaceae</taxon>
        <taxon>Starmerella</taxon>
    </lineage>
</organism>
<evidence type="ECO:0000256" key="5">
    <source>
        <dbReference type="ARBA" id="ARBA00022989"/>
    </source>
</evidence>
<name>A0AAV5RGI1_STABA</name>
<dbReference type="PANTHER" id="PTHR33968:SF1">
    <property type="entry name" value="PROTEIN PET100 HOMOLOG, MITOCHONDRIAL"/>
    <property type="match status" value="1"/>
</dbReference>
<comment type="caution">
    <text evidence="11">The sequence shown here is derived from an EMBL/GenBank/DDBJ whole genome shotgun (WGS) entry which is preliminary data.</text>
</comment>
<keyword evidence="7 10" id="KW-0472">Membrane</keyword>
<dbReference type="GO" id="GO:0005743">
    <property type="term" value="C:mitochondrial inner membrane"/>
    <property type="evidence" value="ECO:0007669"/>
    <property type="project" value="TreeGrafter"/>
</dbReference>
<dbReference type="InterPro" id="IPR018625">
    <property type="entry name" value="Pet100"/>
</dbReference>
<dbReference type="Proteomes" id="UP001362899">
    <property type="component" value="Unassembled WGS sequence"/>
</dbReference>
<evidence type="ECO:0000256" key="6">
    <source>
        <dbReference type="ARBA" id="ARBA00023128"/>
    </source>
</evidence>
<dbReference type="GO" id="GO:0051082">
    <property type="term" value="F:unfolded protein binding"/>
    <property type="evidence" value="ECO:0007669"/>
    <property type="project" value="TreeGrafter"/>
</dbReference>
<dbReference type="AlphaFoldDB" id="A0AAV5RGI1"/>
<accession>A0AAV5RGI1</accession>
<comment type="subcellular location">
    <subcellularLocation>
        <location evidence="1">Membrane</location>
        <topology evidence="1">Single-pass membrane protein</topology>
    </subcellularLocation>
    <subcellularLocation>
        <location evidence="2">Mitochondrion membrane</location>
    </subcellularLocation>
</comment>
<gene>
    <name evidence="11" type="ORF">DASB73_012440</name>
</gene>
<keyword evidence="6" id="KW-0496">Mitochondrion</keyword>
<evidence type="ECO:0000256" key="7">
    <source>
        <dbReference type="ARBA" id="ARBA00023136"/>
    </source>
</evidence>